<dbReference type="Gene3D" id="1.20.5.1070">
    <property type="entry name" value="Head and neck region of the ectodomain of NDV fusion glycoprotein"/>
    <property type="match status" value="1"/>
</dbReference>
<keyword evidence="4" id="KW-1185">Reference proteome</keyword>
<proteinExistence type="predicted"/>
<dbReference type="EMBL" id="JBBNAG010000004">
    <property type="protein sequence ID" value="KAK9140333.1"/>
    <property type="molecule type" value="Genomic_DNA"/>
</dbReference>
<evidence type="ECO:0000256" key="1">
    <source>
        <dbReference type="SAM" id="Coils"/>
    </source>
</evidence>
<sequence>MVSEHTSKMETQLDRMEARMNQIEEEVKRISSIEASIDELRSEVKSAMRGLARRCHELFCHHLEIDSTNSREQQTGAFISTIVSTLADPLVSECKKQPIDLRSKVESEIRLVLHFEEPLLQPLVNSMKGSGVQPIKETCGMKHPDLASPMMLEDNPSASGTDPFPSPPPPPQPPPPPPPSPPDLFTTSNLLPDPVPSYATSTNPLLVNFGMHFVLSFVDPFLKKMFDGACDLQTIHAFQPSRLKCSLFGVVERTMRDRVLLFCECVLFFEIGSLVVCPCYHFASLDPPPWPPPRPSMLLNKASTDVVNRNDFPSVSFSYSTPRALSIAIPLEKKVTFEQQSFHGDQMERKLPPHQCLSHRSCVLVHNSRLYVFLLWPLVYSRLVYFPSHLKLLVQLGCMLLERIAQQWQSINGDVDHVGVVVFVEHVTWNVHQWRLLAYGHMGPNVVPFMDVTRFRRAMILLVPFGNIKGHVYQLNASMISIGLV</sequence>
<dbReference type="AlphaFoldDB" id="A0AAP0PCZ4"/>
<evidence type="ECO:0000313" key="3">
    <source>
        <dbReference type="EMBL" id="KAK9140333.1"/>
    </source>
</evidence>
<evidence type="ECO:0000256" key="2">
    <source>
        <dbReference type="SAM" id="MobiDB-lite"/>
    </source>
</evidence>
<feature type="coiled-coil region" evidence="1">
    <location>
        <begin position="6"/>
        <end position="43"/>
    </location>
</feature>
<protein>
    <submittedName>
        <fullName evidence="3">Uncharacterized protein</fullName>
    </submittedName>
</protein>
<evidence type="ECO:0000313" key="4">
    <source>
        <dbReference type="Proteomes" id="UP001419268"/>
    </source>
</evidence>
<feature type="region of interest" description="Disordered" evidence="2">
    <location>
        <begin position="135"/>
        <end position="187"/>
    </location>
</feature>
<feature type="compositionally biased region" description="Pro residues" evidence="2">
    <location>
        <begin position="164"/>
        <end position="182"/>
    </location>
</feature>
<keyword evidence="1" id="KW-0175">Coiled coil</keyword>
<accession>A0AAP0PCZ4</accession>
<gene>
    <name evidence="3" type="ORF">Scep_010014</name>
</gene>
<comment type="caution">
    <text evidence="3">The sequence shown here is derived from an EMBL/GenBank/DDBJ whole genome shotgun (WGS) entry which is preliminary data.</text>
</comment>
<dbReference type="Proteomes" id="UP001419268">
    <property type="component" value="Unassembled WGS sequence"/>
</dbReference>
<reference evidence="3 4" key="1">
    <citation type="submission" date="2024-01" db="EMBL/GenBank/DDBJ databases">
        <title>Genome assemblies of Stephania.</title>
        <authorList>
            <person name="Yang L."/>
        </authorList>
    </citation>
    <scope>NUCLEOTIDE SEQUENCE [LARGE SCALE GENOMIC DNA]</scope>
    <source>
        <strain evidence="3">JXDWG</strain>
        <tissue evidence="3">Leaf</tissue>
    </source>
</reference>
<organism evidence="3 4">
    <name type="scientific">Stephania cephalantha</name>
    <dbReference type="NCBI Taxonomy" id="152367"/>
    <lineage>
        <taxon>Eukaryota</taxon>
        <taxon>Viridiplantae</taxon>
        <taxon>Streptophyta</taxon>
        <taxon>Embryophyta</taxon>
        <taxon>Tracheophyta</taxon>
        <taxon>Spermatophyta</taxon>
        <taxon>Magnoliopsida</taxon>
        <taxon>Ranunculales</taxon>
        <taxon>Menispermaceae</taxon>
        <taxon>Menispermoideae</taxon>
        <taxon>Cissampelideae</taxon>
        <taxon>Stephania</taxon>
    </lineage>
</organism>
<name>A0AAP0PCZ4_9MAGN</name>